<dbReference type="Pfam" id="PF24172">
    <property type="entry name" value="CdiI_ImmP"/>
    <property type="match status" value="1"/>
</dbReference>
<evidence type="ECO:0000313" key="2">
    <source>
        <dbReference type="Proteomes" id="UP000282076"/>
    </source>
</evidence>
<proteinExistence type="predicted"/>
<comment type="caution">
    <text evidence="1">The sequence shown here is derived from an EMBL/GenBank/DDBJ whole genome shotgun (WGS) entry which is preliminary data.</text>
</comment>
<accession>A0A494X045</accession>
<dbReference type="InterPro" id="IPR049585">
    <property type="entry name" value="CdiI_EcoliA0-like"/>
</dbReference>
<evidence type="ECO:0000313" key="1">
    <source>
        <dbReference type="EMBL" id="RKP44067.1"/>
    </source>
</evidence>
<reference evidence="1 2" key="1">
    <citation type="submission" date="2018-10" db="EMBL/GenBank/DDBJ databases">
        <title>Cohnella sp. M2MS4P-1, whole genome shotgun sequence.</title>
        <authorList>
            <person name="Tuo L."/>
        </authorList>
    </citation>
    <scope>NUCLEOTIDE SEQUENCE [LARGE SCALE GENOMIC DNA]</scope>
    <source>
        <strain evidence="1 2">M2MS4P-1</strain>
    </source>
</reference>
<dbReference type="RefSeq" id="WP_120980148.1">
    <property type="nucleotide sequence ID" value="NZ_RBZM01000021.1"/>
</dbReference>
<sequence length="155" mass="18155">MDDREARLFRIEQLKQRITRDKSHGSLFDECIDALGSETRIYSLEASQNIVTTMVNTFNFTRWGRLDWNGFAYNGNLIRINELMKLEFINTNEDYQIIWDEYSLPVVESSLVKIIENFDDVIAVGFDTWIINFELGIIIENHHEGEITIGVKKLF</sequence>
<protein>
    <submittedName>
        <fullName evidence="1">Uncharacterized protein</fullName>
    </submittedName>
</protein>
<dbReference type="AlphaFoldDB" id="A0A494X045"/>
<organism evidence="1 2">
    <name type="scientific">Cohnella endophytica</name>
    <dbReference type="NCBI Taxonomy" id="2419778"/>
    <lineage>
        <taxon>Bacteria</taxon>
        <taxon>Bacillati</taxon>
        <taxon>Bacillota</taxon>
        <taxon>Bacilli</taxon>
        <taxon>Bacillales</taxon>
        <taxon>Paenibacillaceae</taxon>
        <taxon>Cohnella</taxon>
    </lineage>
</organism>
<name>A0A494X045_9BACL</name>
<dbReference type="OrthoDB" id="6565706at2"/>
<dbReference type="CDD" id="cd20693">
    <property type="entry name" value="CdiI_EcoliA0-like"/>
    <property type="match status" value="1"/>
</dbReference>
<keyword evidence="2" id="KW-1185">Reference proteome</keyword>
<dbReference type="EMBL" id="RBZM01000021">
    <property type="protein sequence ID" value="RKP44067.1"/>
    <property type="molecule type" value="Genomic_DNA"/>
</dbReference>
<gene>
    <name evidence="1" type="ORF">D7Z26_27025</name>
</gene>
<dbReference type="Proteomes" id="UP000282076">
    <property type="component" value="Unassembled WGS sequence"/>
</dbReference>